<sequence length="137" mass="14902">MENMIYNLSLYGANEKKVMGALCFDIAAKDAIPDVSNLADIWARSSGNDEISFDVVPIEASFVCTNILGNIKCLLNGCMFTSDAGPTLTTTLDGGQGQHDITIQFNFMDSPADNIGGILRVDDHQSWCFLGSRERES</sequence>
<name>A0A1M5ZBT4_9VIBR</name>
<protein>
    <submittedName>
        <fullName evidence="1">Uncharacterized protein</fullName>
    </submittedName>
</protein>
<reference evidence="1 2" key="1">
    <citation type="submission" date="2016-11" db="EMBL/GenBank/DDBJ databases">
        <authorList>
            <person name="Jaros S."/>
            <person name="Januszkiewicz K."/>
            <person name="Wedrychowicz H."/>
        </authorList>
    </citation>
    <scope>NUCLEOTIDE SEQUENCE [LARGE SCALE GENOMIC DNA]</scope>
    <source>
        <strain evidence="1 2">CECT 7868</strain>
    </source>
</reference>
<proteinExistence type="predicted"/>
<dbReference type="AlphaFoldDB" id="A0A1M5ZBT4"/>
<accession>A0A1M5ZBT4</accession>
<evidence type="ECO:0000313" key="2">
    <source>
        <dbReference type="Proteomes" id="UP000184608"/>
    </source>
</evidence>
<gene>
    <name evidence="1" type="ORF">VA7868_02533</name>
</gene>
<evidence type="ECO:0000313" key="1">
    <source>
        <dbReference type="EMBL" id="SHI21697.1"/>
    </source>
</evidence>
<dbReference type="Proteomes" id="UP000184608">
    <property type="component" value="Unassembled WGS sequence"/>
</dbReference>
<keyword evidence="2" id="KW-1185">Reference proteome</keyword>
<organism evidence="1 2">
    <name type="scientific">Vibrio aerogenes CECT 7868</name>
    <dbReference type="NCBI Taxonomy" id="1216006"/>
    <lineage>
        <taxon>Bacteria</taxon>
        <taxon>Pseudomonadati</taxon>
        <taxon>Pseudomonadota</taxon>
        <taxon>Gammaproteobacteria</taxon>
        <taxon>Vibrionales</taxon>
        <taxon>Vibrionaceae</taxon>
        <taxon>Vibrio</taxon>
    </lineage>
</organism>
<dbReference type="OrthoDB" id="9828809at2"/>
<dbReference type="EMBL" id="FQXZ01000027">
    <property type="protein sequence ID" value="SHI21697.1"/>
    <property type="molecule type" value="Genomic_DNA"/>
</dbReference>
<dbReference type="RefSeq" id="WP_073604194.1">
    <property type="nucleotide sequence ID" value="NZ_FQXZ01000027.1"/>
</dbReference>